<evidence type="ECO:0000313" key="2">
    <source>
        <dbReference type="EMBL" id="KAF2586185.1"/>
    </source>
</evidence>
<comment type="caution">
    <text evidence="2">The sequence shown here is derived from an EMBL/GenBank/DDBJ whole genome shotgun (WGS) entry which is preliminary data.</text>
</comment>
<dbReference type="AlphaFoldDB" id="A0A8S9JVM4"/>
<sequence>MAGVLGGECSYNESGVSSHSRNPNENQDEVSRWYFGRKEIEENSPSRLDKIDLKKETYLRKSYSEERVVIEESEDKDEEAAREITNSDFKVEERARKKLKIDG</sequence>
<accession>A0A8S9JVM4</accession>
<dbReference type="EMBL" id="QGKY02000246">
    <property type="protein sequence ID" value="KAF2586185.1"/>
    <property type="molecule type" value="Genomic_DNA"/>
</dbReference>
<gene>
    <name evidence="2" type="ORF">F2Q70_00034657</name>
</gene>
<dbReference type="Gene3D" id="1.10.472.10">
    <property type="entry name" value="Cyclin-like"/>
    <property type="match status" value="1"/>
</dbReference>
<name>A0A8S9JVM4_BRACR</name>
<proteinExistence type="predicted"/>
<feature type="region of interest" description="Disordered" evidence="1">
    <location>
        <begin position="1"/>
        <end position="30"/>
    </location>
</feature>
<reference evidence="2" key="1">
    <citation type="submission" date="2019-12" db="EMBL/GenBank/DDBJ databases">
        <title>Genome sequencing and annotation of Brassica cretica.</title>
        <authorList>
            <person name="Studholme D.J."/>
            <person name="Sarris P.F."/>
        </authorList>
    </citation>
    <scope>NUCLEOTIDE SEQUENCE</scope>
    <source>
        <strain evidence="2">PFS-102/07</strain>
        <tissue evidence="2">Leaf</tissue>
    </source>
</reference>
<protein>
    <submittedName>
        <fullName evidence="2">Uncharacterized protein</fullName>
    </submittedName>
</protein>
<feature type="compositionally biased region" description="Polar residues" evidence="1">
    <location>
        <begin position="11"/>
        <end position="25"/>
    </location>
</feature>
<evidence type="ECO:0000256" key="1">
    <source>
        <dbReference type="SAM" id="MobiDB-lite"/>
    </source>
</evidence>
<organism evidence="2">
    <name type="scientific">Brassica cretica</name>
    <name type="common">Mustard</name>
    <dbReference type="NCBI Taxonomy" id="69181"/>
    <lineage>
        <taxon>Eukaryota</taxon>
        <taxon>Viridiplantae</taxon>
        <taxon>Streptophyta</taxon>
        <taxon>Embryophyta</taxon>
        <taxon>Tracheophyta</taxon>
        <taxon>Spermatophyta</taxon>
        <taxon>Magnoliopsida</taxon>
        <taxon>eudicotyledons</taxon>
        <taxon>Gunneridae</taxon>
        <taxon>Pentapetalae</taxon>
        <taxon>rosids</taxon>
        <taxon>malvids</taxon>
        <taxon>Brassicales</taxon>
        <taxon>Brassicaceae</taxon>
        <taxon>Brassiceae</taxon>
        <taxon>Brassica</taxon>
    </lineage>
</organism>